<dbReference type="InterPro" id="IPR044792">
    <property type="entry name" value="TAR1"/>
</dbReference>
<dbReference type="PANTHER" id="PTHR47188">
    <property type="entry name" value="PROTEIN TAR1"/>
    <property type="match status" value="1"/>
</dbReference>
<dbReference type="EnsemblPlants" id="KRH17855">
    <property type="protein sequence ID" value="KRH17855"/>
    <property type="gene ID" value="GLYMA_13G022000"/>
</dbReference>
<dbReference type="AntiFam" id="ANF00034">
    <property type="entry name" value="Antisense to 5.8S rRNA"/>
</dbReference>
<dbReference type="GO" id="GO:0043457">
    <property type="term" value="P:regulation of cellular respiration"/>
    <property type="evidence" value="ECO:0007669"/>
    <property type="project" value="InterPro"/>
</dbReference>
<feature type="compositionally biased region" description="Basic residues" evidence="1">
    <location>
        <begin position="565"/>
        <end position="574"/>
    </location>
</feature>
<organism evidence="2">
    <name type="scientific">Glycine max</name>
    <name type="common">Soybean</name>
    <name type="synonym">Glycine hispida</name>
    <dbReference type="NCBI Taxonomy" id="3847"/>
    <lineage>
        <taxon>Eukaryota</taxon>
        <taxon>Viridiplantae</taxon>
        <taxon>Streptophyta</taxon>
        <taxon>Embryophyta</taxon>
        <taxon>Tracheophyta</taxon>
        <taxon>Spermatophyta</taxon>
        <taxon>Magnoliopsida</taxon>
        <taxon>eudicotyledons</taxon>
        <taxon>Gunneridae</taxon>
        <taxon>Pentapetalae</taxon>
        <taxon>rosids</taxon>
        <taxon>fabids</taxon>
        <taxon>Fabales</taxon>
        <taxon>Fabaceae</taxon>
        <taxon>Papilionoideae</taxon>
        <taxon>50 kb inversion clade</taxon>
        <taxon>NPAAA clade</taxon>
        <taxon>indigoferoid/millettioid clade</taxon>
        <taxon>Phaseoleae</taxon>
        <taxon>Glycine</taxon>
        <taxon>Glycine subgen. Soja</taxon>
    </lineage>
</organism>
<feature type="region of interest" description="Disordered" evidence="1">
    <location>
        <begin position="172"/>
        <end position="198"/>
    </location>
</feature>
<evidence type="ECO:0000256" key="1">
    <source>
        <dbReference type="SAM" id="MobiDB-lite"/>
    </source>
</evidence>
<feature type="region of interest" description="Disordered" evidence="1">
    <location>
        <begin position="863"/>
        <end position="885"/>
    </location>
</feature>
<evidence type="ECO:0008006" key="5">
    <source>
        <dbReference type="Google" id="ProtNLM"/>
    </source>
</evidence>
<protein>
    <recommendedName>
        <fullName evidence="5">Senescence-associated protein</fullName>
    </recommendedName>
</protein>
<dbReference type="EMBL" id="CM000846">
    <property type="protein sequence ID" value="KRH17855.1"/>
    <property type="molecule type" value="Genomic_DNA"/>
</dbReference>
<accession>A0A0R0GU81</accession>
<feature type="region of interest" description="Disordered" evidence="1">
    <location>
        <begin position="256"/>
        <end position="275"/>
    </location>
</feature>
<keyword evidence="4" id="KW-1185">Reference proteome</keyword>
<feature type="region of interest" description="Disordered" evidence="1">
    <location>
        <begin position="545"/>
        <end position="602"/>
    </location>
</feature>
<evidence type="ECO:0000313" key="4">
    <source>
        <dbReference type="Proteomes" id="UP000008827"/>
    </source>
</evidence>
<dbReference type="InParanoid" id="A0A0R0GU81"/>
<feature type="region of interest" description="Disordered" evidence="1">
    <location>
        <begin position="659"/>
        <end position="682"/>
    </location>
</feature>
<evidence type="ECO:0000313" key="3">
    <source>
        <dbReference type="EnsemblPlants" id="KRH17855"/>
    </source>
</evidence>
<name>A0A0R0GU81_SOYBN</name>
<sequence length="911" mass="99742">MCPVVGFGPWLGLGKPLVEILPPGQLRGFCPLLAWLGSAVLGYGPVLSFGLGKTNLSHDGLNPAHVPYWWVNNPTLGEFCFTMIGRADIEGSKSNVAMNAWLPQASYPCGNFSDTSSFKFRRTKGSIGHAFTVRIRTGNQNQTSFYPFVPHEISVLVELILGHLRYLLTDVPPQPNSPPDNVFRPDRPAEADLGSKKRGSAPLPIHGISKITLKVVVFHFRFGLESSSTGSSFPADSAKPVPLAVVSLDSRQGQWESPDGFGTGTPVPSPQSQSFSRGYGSILPTSLAYIVPSTRGCSPWRPDAVMSTTGRGRHSVLRIFKGRRGRTGHHATCGALPAAGPYLRLSRFQGGQACRSHGTFPLFGLQSSHLNICYYHQDLHRRPLRPGSRPGFCSDRRALLLIGACAQLGTVTQLPVHPASPVLLTKNGPLGALDSMARLNRAVAPSYLFKSFAPIPKSDERFARQYRCGPPPEFPLASPRSGIVHHLSGPDRYALTRTLHRRSGSVGGATHRGIPPISFLAPYGFTRPLTRTHVRLLGPCFKTGRMGSPQADARSAQHINSPGLGHHRNPRRSMSRVDRRTGSHRSTSDRDTSPAPIRFPPDNFKHSLTLFSKSFSSFPRGTCSLSVSRQYLALDGIYRPIGAAFPNNPTRRQRLVVRQGPGTTGLSPSLAPPSRGLGPGPPLRTLLQTTIRTPRATDFHGGLFPVRSPLLRESLLVSFPPLIDMLKLSGRALGLMASGATCVQRLDGSRDSAIHTKYRISLRSSSMQEPRYPLPRVILFVFHKSKNFTSDYEIRMPPTVPVNHYSDPEGQHNRIRILWCYPMLMYTEPGITAAAGTRLALQWILVKGFRLYSFQLPDSMSPGRNLNDASPAQRPCDPTSYHESSKQQAEPVLTFYLINASLPEVGVCCTY</sequence>
<reference evidence="2" key="3">
    <citation type="submission" date="2018-07" db="EMBL/GenBank/DDBJ databases">
        <title>WGS assembly of Glycine max.</title>
        <authorList>
            <person name="Schmutz J."/>
            <person name="Cannon S."/>
            <person name="Schlueter J."/>
            <person name="Ma J."/>
            <person name="Mitros T."/>
            <person name="Nelson W."/>
            <person name="Hyten D."/>
            <person name="Song Q."/>
            <person name="Thelen J."/>
            <person name="Cheng J."/>
            <person name="Xu D."/>
            <person name="Hellsten U."/>
            <person name="May G."/>
            <person name="Yu Y."/>
            <person name="Sakurai T."/>
            <person name="Umezawa T."/>
            <person name="Bhattacharyya M."/>
            <person name="Sandhu D."/>
            <person name="Valliyodan B."/>
            <person name="Lindquist E."/>
            <person name="Peto M."/>
            <person name="Grant D."/>
            <person name="Shu S."/>
            <person name="Goodstein D."/>
            <person name="Barry K."/>
            <person name="Futrell-Griggs M."/>
            <person name="Abernathy B."/>
            <person name="Du J."/>
            <person name="Tian Z."/>
            <person name="Zhu L."/>
            <person name="Gill N."/>
            <person name="Joshi T."/>
            <person name="Libault M."/>
            <person name="Sethuraman A."/>
            <person name="Zhang X."/>
            <person name="Shinozaki K."/>
            <person name="Nguyen H."/>
            <person name="Wing R."/>
            <person name="Cregan P."/>
            <person name="Specht J."/>
            <person name="Grimwood J."/>
            <person name="Rokhsar D."/>
            <person name="Stacey G."/>
            <person name="Shoemaker R."/>
            <person name="Jackson S."/>
        </authorList>
    </citation>
    <scope>NUCLEOTIDE SEQUENCE</scope>
    <source>
        <tissue evidence="2">Callus</tissue>
    </source>
</reference>
<dbReference type="Proteomes" id="UP000008827">
    <property type="component" value="Chromosome 13"/>
</dbReference>
<reference evidence="3" key="2">
    <citation type="submission" date="2018-02" db="UniProtKB">
        <authorList>
            <consortium name="EnsemblPlants"/>
        </authorList>
    </citation>
    <scope>IDENTIFICATION</scope>
    <source>
        <strain evidence="3">Williams 82</strain>
    </source>
</reference>
<proteinExistence type="predicted"/>
<dbReference type="Gramene" id="KRH17855">
    <property type="protein sequence ID" value="KRH17855"/>
    <property type="gene ID" value="GLYMA_13G022000"/>
</dbReference>
<reference evidence="2 3" key="1">
    <citation type="journal article" date="2010" name="Nature">
        <title>Genome sequence of the palaeopolyploid soybean.</title>
        <authorList>
            <person name="Schmutz J."/>
            <person name="Cannon S.B."/>
            <person name="Schlueter J."/>
            <person name="Ma J."/>
            <person name="Mitros T."/>
            <person name="Nelson W."/>
            <person name="Hyten D.L."/>
            <person name="Song Q."/>
            <person name="Thelen J.J."/>
            <person name="Cheng J."/>
            <person name="Xu D."/>
            <person name="Hellsten U."/>
            <person name="May G.D."/>
            <person name="Yu Y."/>
            <person name="Sakurai T."/>
            <person name="Umezawa T."/>
            <person name="Bhattacharyya M.K."/>
            <person name="Sandhu D."/>
            <person name="Valliyodan B."/>
            <person name="Lindquist E."/>
            <person name="Peto M."/>
            <person name="Grant D."/>
            <person name="Shu S."/>
            <person name="Goodstein D."/>
            <person name="Barry K."/>
            <person name="Futrell-Griggs M."/>
            <person name="Abernathy B."/>
            <person name="Du J."/>
            <person name="Tian Z."/>
            <person name="Zhu L."/>
            <person name="Gill N."/>
            <person name="Joshi T."/>
            <person name="Libault M."/>
            <person name="Sethuraman A."/>
            <person name="Zhang X.-C."/>
            <person name="Shinozaki K."/>
            <person name="Nguyen H.T."/>
            <person name="Wing R.A."/>
            <person name="Cregan P."/>
            <person name="Specht J."/>
            <person name="Grimwood J."/>
            <person name="Rokhsar D."/>
            <person name="Stacey G."/>
            <person name="Shoemaker R.C."/>
            <person name="Jackson S.A."/>
        </authorList>
    </citation>
    <scope>NUCLEOTIDE SEQUENCE</scope>
    <source>
        <strain evidence="3">cv. Williams 82</strain>
        <tissue evidence="2">Callus</tissue>
    </source>
</reference>
<dbReference type="PANTHER" id="PTHR47188:SF1">
    <property type="entry name" value="PROTEIN TAR1"/>
    <property type="match status" value="1"/>
</dbReference>
<feature type="compositionally biased region" description="Basic and acidic residues" evidence="1">
    <location>
        <begin position="183"/>
        <end position="195"/>
    </location>
</feature>
<feature type="compositionally biased region" description="Low complexity" evidence="1">
    <location>
        <begin position="665"/>
        <end position="676"/>
    </location>
</feature>
<gene>
    <name evidence="2" type="ORF">GLYMA_13G022000</name>
</gene>
<evidence type="ECO:0000313" key="2">
    <source>
        <dbReference type="EMBL" id="KRH17855.1"/>
    </source>
</evidence>
<dbReference type="AlphaFoldDB" id="A0A0R0GU81"/>
<feature type="compositionally biased region" description="Basic and acidic residues" evidence="1">
    <location>
        <begin position="575"/>
        <end position="592"/>
    </location>
</feature>